<organism evidence="6 7">
    <name type="scientific">Afipia massiliensis</name>
    <dbReference type="NCBI Taxonomy" id="211460"/>
    <lineage>
        <taxon>Bacteria</taxon>
        <taxon>Pseudomonadati</taxon>
        <taxon>Pseudomonadota</taxon>
        <taxon>Alphaproteobacteria</taxon>
        <taxon>Hyphomicrobiales</taxon>
        <taxon>Nitrobacteraceae</taxon>
        <taxon>Afipia</taxon>
    </lineage>
</organism>
<keyword evidence="1 6" id="KW-0436">Ligase</keyword>
<dbReference type="GO" id="GO:0004467">
    <property type="term" value="F:long-chain fatty acid-CoA ligase activity"/>
    <property type="evidence" value="ECO:0007669"/>
    <property type="project" value="UniProtKB-EC"/>
</dbReference>
<comment type="catalytic activity">
    <reaction evidence="4">
        <text>a long-chain fatty acid + ATP + CoA = a long-chain fatty acyl-CoA + AMP + diphosphate</text>
        <dbReference type="Rhea" id="RHEA:15421"/>
        <dbReference type="ChEBI" id="CHEBI:30616"/>
        <dbReference type="ChEBI" id="CHEBI:33019"/>
        <dbReference type="ChEBI" id="CHEBI:57287"/>
        <dbReference type="ChEBI" id="CHEBI:57560"/>
        <dbReference type="ChEBI" id="CHEBI:83139"/>
        <dbReference type="ChEBI" id="CHEBI:456215"/>
        <dbReference type="EC" id="6.2.1.3"/>
    </reaction>
    <physiologicalReaction direction="left-to-right" evidence="4">
        <dbReference type="Rhea" id="RHEA:15422"/>
    </physiologicalReaction>
</comment>
<dbReference type="Proteomes" id="UP000034832">
    <property type="component" value="Unassembled WGS sequence"/>
</dbReference>
<dbReference type="Pfam" id="PF00501">
    <property type="entry name" value="AMP-binding"/>
    <property type="match status" value="1"/>
</dbReference>
<dbReference type="InterPro" id="IPR042099">
    <property type="entry name" value="ANL_N_sf"/>
</dbReference>
<evidence type="ECO:0000256" key="2">
    <source>
        <dbReference type="ARBA" id="ARBA00022832"/>
    </source>
</evidence>
<evidence type="ECO:0000256" key="1">
    <source>
        <dbReference type="ARBA" id="ARBA00022598"/>
    </source>
</evidence>
<evidence type="ECO:0000259" key="5">
    <source>
        <dbReference type="Pfam" id="PF00501"/>
    </source>
</evidence>
<evidence type="ECO:0000256" key="4">
    <source>
        <dbReference type="ARBA" id="ARBA00024484"/>
    </source>
</evidence>
<dbReference type="InterPro" id="IPR020845">
    <property type="entry name" value="AMP-binding_CS"/>
</dbReference>
<dbReference type="GO" id="GO:0016020">
    <property type="term" value="C:membrane"/>
    <property type="evidence" value="ECO:0007669"/>
    <property type="project" value="TreeGrafter"/>
</dbReference>
<evidence type="ECO:0000313" key="7">
    <source>
        <dbReference type="Proteomes" id="UP000034832"/>
    </source>
</evidence>
<keyword evidence="7" id="KW-1185">Reference proteome</keyword>
<dbReference type="Gene3D" id="3.40.50.12780">
    <property type="entry name" value="N-terminal domain of ligase-like"/>
    <property type="match status" value="1"/>
</dbReference>
<gene>
    <name evidence="6" type="ORF">YH63_001460</name>
</gene>
<dbReference type="RefSeq" id="WP_046829139.1">
    <property type="nucleotide sequence ID" value="NZ_LBIA02000001.1"/>
</dbReference>
<dbReference type="SUPFAM" id="SSF56801">
    <property type="entry name" value="Acetyl-CoA synthetase-like"/>
    <property type="match status" value="1"/>
</dbReference>
<dbReference type="PANTHER" id="PTHR43272">
    <property type="entry name" value="LONG-CHAIN-FATTY-ACID--COA LIGASE"/>
    <property type="match status" value="1"/>
</dbReference>
<dbReference type="PANTHER" id="PTHR43272:SF32">
    <property type="entry name" value="AMP-DEPENDENT SYNTHETASE_LIGASE DOMAIN-CONTAINING PROTEIN"/>
    <property type="match status" value="1"/>
</dbReference>
<reference evidence="6" key="1">
    <citation type="submission" date="2019-04" db="EMBL/GenBank/DDBJ databases">
        <title>Whole genome sequencing of cave bacteria.</title>
        <authorList>
            <person name="Gan H.M."/>
            <person name="Barton H."/>
            <person name="Savka M.A."/>
        </authorList>
    </citation>
    <scope>NUCLEOTIDE SEQUENCE [LARGE SCALE GENOMIC DNA]</scope>
    <source>
        <strain evidence="6">LC387</strain>
    </source>
</reference>
<keyword evidence="2" id="KW-0276">Fatty acid metabolism</keyword>
<comment type="caution">
    <text evidence="6">The sequence shown here is derived from an EMBL/GenBank/DDBJ whole genome shotgun (WGS) entry which is preliminary data.</text>
</comment>
<dbReference type="InterPro" id="IPR045851">
    <property type="entry name" value="AMP-bd_C_sf"/>
</dbReference>
<dbReference type="InterPro" id="IPR000873">
    <property type="entry name" value="AMP-dep_synth/lig_dom"/>
</dbReference>
<evidence type="ECO:0000256" key="3">
    <source>
        <dbReference type="ARBA" id="ARBA00023098"/>
    </source>
</evidence>
<evidence type="ECO:0000313" key="6">
    <source>
        <dbReference type="EMBL" id="TKT70195.1"/>
    </source>
</evidence>
<accession>A0A4U6BLA4</accession>
<dbReference type="PROSITE" id="PS00455">
    <property type="entry name" value="AMP_BINDING"/>
    <property type="match status" value="1"/>
</dbReference>
<dbReference type="STRING" id="211460.YH63_17410"/>
<proteinExistence type="predicted"/>
<keyword evidence="3" id="KW-0443">Lipid metabolism</keyword>
<name>A0A4U6BLA4_9BRAD</name>
<dbReference type="Pfam" id="PF23562">
    <property type="entry name" value="AMP-binding_C_3"/>
    <property type="match status" value="1"/>
</dbReference>
<dbReference type="AlphaFoldDB" id="A0A4U6BLA4"/>
<protein>
    <submittedName>
        <fullName evidence="6">Long-chain fatty acid--CoA ligase</fullName>
    </submittedName>
</protein>
<dbReference type="Gene3D" id="3.30.300.30">
    <property type="match status" value="1"/>
</dbReference>
<dbReference type="EMBL" id="LBIA02000001">
    <property type="protein sequence ID" value="TKT70195.1"/>
    <property type="molecule type" value="Genomic_DNA"/>
</dbReference>
<dbReference type="OrthoDB" id="9803968at2"/>
<sequence length="619" mass="68361">MTASIRDQARAGSLPIPQLVKLWSEIQPDALAFREKDFGIWKRITWGEYSRNVELLALGLADLGFREGERLAIAGEGIPEWMYADMAAQSLGGICVGLYPTSPWAELAYILEHSGSRVVVCGDQEQVDKILEARKQHGLSNLKWVIYVDDKGMRGYEEDGLVSIAEVIERGQRRAESDPAVLVNYRTQSAACSPDDPAIIVYTSGTTGAPKGAMLSHRNMLVAGCSVVDTFGYDGKNLEVLCYLPLCHVAERSFSTVMQLCCGSVVNFAESVDTVSMDLREIGPTLFLGVPRIWEKLQQTITIKIKESYPFHRWAYQAALALAMPIARREIASGGYRRGLRDKLVGKLLHLLMFRNIQRFSGLHRVAVCFCGAASVSPETLLFFRAIGLPIYQVYGMTETAAVALVQQPEHTAFGCVGVPIPSLQYRLGDDGELLMKGPTVFLGYLDAPEATAAVLNDGWLASGDIARIVDGEVQIIDRKKDLIITSGGKNISPSEVEHALKESIYIREAIVVGDGRNFVAALIQVDYDSVGKWAQEKALSFTTYRSLTLLPEVRELIDDEVNAANSRFARVSQVRKFSLLTKELDHDDGELTATMKVRRKAIEQKFVNEIVEIYGARA</sequence>
<feature type="domain" description="AMP-dependent synthetase/ligase" evidence="5">
    <location>
        <begin position="26"/>
        <end position="446"/>
    </location>
</feature>